<dbReference type="CDD" id="cd17535">
    <property type="entry name" value="REC_NarL-like"/>
    <property type="match status" value="1"/>
</dbReference>
<name>A0A290QHK4_9BACT</name>
<dbReference type="SMART" id="SM00448">
    <property type="entry name" value="REC"/>
    <property type="match status" value="1"/>
</dbReference>
<dbReference type="SUPFAM" id="SSF46894">
    <property type="entry name" value="C-terminal effector domain of the bipartite response regulators"/>
    <property type="match status" value="1"/>
</dbReference>
<organism evidence="8 9">
    <name type="scientific">Nibricoccus aquaticus</name>
    <dbReference type="NCBI Taxonomy" id="2576891"/>
    <lineage>
        <taxon>Bacteria</taxon>
        <taxon>Pseudomonadati</taxon>
        <taxon>Verrucomicrobiota</taxon>
        <taxon>Opitutia</taxon>
        <taxon>Opitutales</taxon>
        <taxon>Opitutaceae</taxon>
        <taxon>Nibricoccus</taxon>
    </lineage>
</organism>
<dbReference type="PRINTS" id="PR00038">
    <property type="entry name" value="HTHLUXR"/>
</dbReference>
<dbReference type="InterPro" id="IPR016032">
    <property type="entry name" value="Sig_transdc_resp-reg_C-effctor"/>
</dbReference>
<dbReference type="PROSITE" id="PS50043">
    <property type="entry name" value="HTH_LUXR_2"/>
    <property type="match status" value="1"/>
</dbReference>
<dbReference type="InterPro" id="IPR001789">
    <property type="entry name" value="Sig_transdc_resp-reg_receiver"/>
</dbReference>
<dbReference type="CDD" id="cd06170">
    <property type="entry name" value="LuxR_C_like"/>
    <property type="match status" value="1"/>
</dbReference>
<dbReference type="PANTHER" id="PTHR43214:SF41">
    <property type="entry name" value="NITRATE_NITRITE RESPONSE REGULATOR PROTEIN NARP"/>
    <property type="match status" value="1"/>
</dbReference>
<evidence type="ECO:0000256" key="2">
    <source>
        <dbReference type="ARBA" id="ARBA00023015"/>
    </source>
</evidence>
<dbReference type="InterPro" id="IPR000792">
    <property type="entry name" value="Tscrpt_reg_LuxR_C"/>
</dbReference>
<feature type="modified residue" description="4-aspartylphosphate" evidence="5">
    <location>
        <position position="54"/>
    </location>
</feature>
<evidence type="ECO:0000256" key="1">
    <source>
        <dbReference type="ARBA" id="ARBA00022553"/>
    </source>
</evidence>
<dbReference type="Pfam" id="PF00196">
    <property type="entry name" value="GerE"/>
    <property type="match status" value="1"/>
</dbReference>
<dbReference type="InterPro" id="IPR058245">
    <property type="entry name" value="NreC/VraR/RcsB-like_REC"/>
</dbReference>
<dbReference type="GO" id="GO:0000160">
    <property type="term" value="P:phosphorelay signal transduction system"/>
    <property type="evidence" value="ECO:0007669"/>
    <property type="project" value="InterPro"/>
</dbReference>
<dbReference type="SUPFAM" id="SSF52172">
    <property type="entry name" value="CheY-like"/>
    <property type="match status" value="1"/>
</dbReference>
<dbReference type="Gene3D" id="3.40.50.2300">
    <property type="match status" value="1"/>
</dbReference>
<evidence type="ECO:0000313" key="9">
    <source>
        <dbReference type="Proteomes" id="UP000217265"/>
    </source>
</evidence>
<dbReference type="PROSITE" id="PS50110">
    <property type="entry name" value="RESPONSE_REGULATORY"/>
    <property type="match status" value="1"/>
</dbReference>
<protein>
    <submittedName>
        <fullName evidence="8">DNA-binding response regulator</fullName>
    </submittedName>
</protein>
<keyword evidence="9" id="KW-1185">Reference proteome</keyword>
<dbReference type="PANTHER" id="PTHR43214">
    <property type="entry name" value="TWO-COMPONENT RESPONSE REGULATOR"/>
    <property type="match status" value="1"/>
</dbReference>
<dbReference type="OrthoDB" id="9779069at2"/>
<evidence type="ECO:0000313" key="8">
    <source>
        <dbReference type="EMBL" id="ATC64818.1"/>
    </source>
</evidence>
<feature type="domain" description="HTH luxR-type" evidence="6">
    <location>
        <begin position="144"/>
        <end position="209"/>
    </location>
</feature>
<dbReference type="GO" id="GO:0006355">
    <property type="term" value="P:regulation of DNA-templated transcription"/>
    <property type="evidence" value="ECO:0007669"/>
    <property type="project" value="InterPro"/>
</dbReference>
<dbReference type="Proteomes" id="UP000217265">
    <property type="component" value="Chromosome"/>
</dbReference>
<evidence type="ECO:0000259" key="6">
    <source>
        <dbReference type="PROSITE" id="PS50043"/>
    </source>
</evidence>
<dbReference type="RefSeq" id="WP_096056449.1">
    <property type="nucleotide sequence ID" value="NZ_CP023344.1"/>
</dbReference>
<feature type="domain" description="Response regulatory" evidence="7">
    <location>
        <begin position="5"/>
        <end position="119"/>
    </location>
</feature>
<evidence type="ECO:0000256" key="4">
    <source>
        <dbReference type="ARBA" id="ARBA00023163"/>
    </source>
</evidence>
<evidence type="ECO:0000259" key="7">
    <source>
        <dbReference type="PROSITE" id="PS50110"/>
    </source>
</evidence>
<keyword evidence="1 5" id="KW-0597">Phosphoprotein</keyword>
<dbReference type="InterPro" id="IPR039420">
    <property type="entry name" value="WalR-like"/>
</dbReference>
<dbReference type="KEGG" id="vbh:CMV30_13045"/>
<dbReference type="GO" id="GO:0003677">
    <property type="term" value="F:DNA binding"/>
    <property type="evidence" value="ECO:0007669"/>
    <property type="project" value="UniProtKB-KW"/>
</dbReference>
<dbReference type="AlphaFoldDB" id="A0A290QHK4"/>
<accession>A0A290QHK4</accession>
<keyword evidence="4" id="KW-0804">Transcription</keyword>
<evidence type="ECO:0000256" key="5">
    <source>
        <dbReference type="PROSITE-ProRule" id="PRU00169"/>
    </source>
</evidence>
<dbReference type="SMART" id="SM00421">
    <property type="entry name" value="HTH_LUXR"/>
    <property type="match status" value="1"/>
</dbReference>
<keyword evidence="3 8" id="KW-0238">DNA-binding</keyword>
<evidence type="ECO:0000256" key="3">
    <source>
        <dbReference type="ARBA" id="ARBA00023125"/>
    </source>
</evidence>
<keyword evidence="2" id="KW-0805">Transcription regulation</keyword>
<dbReference type="EMBL" id="CP023344">
    <property type="protein sequence ID" value="ATC64818.1"/>
    <property type="molecule type" value="Genomic_DNA"/>
</dbReference>
<reference evidence="8 9" key="1">
    <citation type="submission" date="2017-09" db="EMBL/GenBank/DDBJ databases">
        <title>Complete genome sequence of Verrucomicrobial strain HZ-65, isolated from freshwater.</title>
        <authorList>
            <person name="Choi A."/>
        </authorList>
    </citation>
    <scope>NUCLEOTIDE SEQUENCE [LARGE SCALE GENOMIC DNA]</scope>
    <source>
        <strain evidence="8 9">HZ-65</strain>
    </source>
</reference>
<gene>
    <name evidence="8" type="ORF">CMV30_13045</name>
</gene>
<sequence>MKRPHVLIADDHQILLEGLRQLLTPEYNLVGLACDGRELLTLGRKTRPDLIVTDIDMPGRTGPDAIAQLKREGITPKVIYLTMLADMDTAVNVFRAGASGYILKHSAVTELLNAIKEVLAGRVYITPRISKEMLGLCLHPSSQDSHTRPAITPRQAEVLRLIAQGLTMKEVAAALDISKRTAEAHKYQMMEHLGLRTLAELIQYGLRTHVLASHPTMPHLAASPEPIRIFANPRA</sequence>
<dbReference type="InterPro" id="IPR011006">
    <property type="entry name" value="CheY-like_superfamily"/>
</dbReference>
<dbReference type="Pfam" id="PF00072">
    <property type="entry name" value="Response_reg"/>
    <property type="match status" value="1"/>
</dbReference>
<proteinExistence type="predicted"/>